<dbReference type="InterPro" id="IPR013785">
    <property type="entry name" value="Aldolase_TIM"/>
</dbReference>
<comment type="caution">
    <text evidence="18">The sequence shown here is derived from an EMBL/GenBank/DDBJ whole genome shotgun (WGS) entry which is preliminary data.</text>
</comment>
<comment type="pathway">
    <text evidence="1">tRNA modification.</text>
</comment>
<evidence type="ECO:0000259" key="16">
    <source>
        <dbReference type="PROSITE" id="PS51186"/>
    </source>
</evidence>
<dbReference type="InterPro" id="IPR000182">
    <property type="entry name" value="GNAT_dom"/>
</dbReference>
<accession>A0A1G1YKF1</accession>
<dbReference type="PANTHER" id="PTHR11135:SF2">
    <property type="entry name" value="ELONGATOR COMPLEX PROTEIN 3"/>
    <property type="match status" value="1"/>
</dbReference>
<dbReference type="SUPFAM" id="SSF102114">
    <property type="entry name" value="Radical SAM enzymes"/>
    <property type="match status" value="1"/>
</dbReference>
<comment type="catalytic activity">
    <reaction evidence="14">
        <text>uridine(34) in tRNA + acetyl-CoA + S-adenosyl-L-methionine + H2O = 5-(carboxymethyl)uridine(34) in tRNA + 5'-deoxyadenosine + L-methionine + CoA + 2 H(+)</text>
        <dbReference type="Rhea" id="RHEA:61020"/>
        <dbReference type="Rhea" id="RHEA-COMP:10407"/>
        <dbReference type="Rhea" id="RHEA-COMP:11727"/>
        <dbReference type="ChEBI" id="CHEBI:15377"/>
        <dbReference type="ChEBI" id="CHEBI:15378"/>
        <dbReference type="ChEBI" id="CHEBI:17319"/>
        <dbReference type="ChEBI" id="CHEBI:57287"/>
        <dbReference type="ChEBI" id="CHEBI:57288"/>
        <dbReference type="ChEBI" id="CHEBI:57844"/>
        <dbReference type="ChEBI" id="CHEBI:59789"/>
        <dbReference type="ChEBI" id="CHEBI:65315"/>
        <dbReference type="ChEBI" id="CHEBI:74882"/>
        <dbReference type="EC" id="2.3.1.311"/>
    </reaction>
    <physiologicalReaction direction="left-to-right" evidence="14">
        <dbReference type="Rhea" id="RHEA:61021"/>
    </physiologicalReaction>
</comment>
<dbReference type="PIRSF" id="PIRSF005669">
    <property type="entry name" value="Hist_AcTrfase_ELP3"/>
    <property type="match status" value="1"/>
</dbReference>
<evidence type="ECO:0000256" key="3">
    <source>
        <dbReference type="ARBA" id="ARBA00022485"/>
    </source>
</evidence>
<feature type="binding site" evidence="15">
    <location>
        <position position="98"/>
    </location>
    <ligand>
        <name>[4Fe-4S] cluster</name>
        <dbReference type="ChEBI" id="CHEBI:49883"/>
        <note>4Fe-4S-S-AdoMet</note>
    </ligand>
</feature>
<dbReference type="Pfam" id="PF04055">
    <property type="entry name" value="Radical_SAM"/>
    <property type="match status" value="1"/>
</dbReference>
<organism evidence="18 19">
    <name type="scientific">Candidatus Buchananbacteria bacterium RIFCSPLOWO2_01_FULL_39_33</name>
    <dbReference type="NCBI Taxonomy" id="1797543"/>
    <lineage>
        <taxon>Bacteria</taxon>
        <taxon>Candidatus Buchananiibacteriota</taxon>
    </lineage>
</organism>
<protein>
    <recommendedName>
        <fullName evidence="13">tRNA carboxymethyluridine synthase</fullName>
        <ecNumber evidence="13">2.3.1.311</ecNumber>
    </recommendedName>
</protein>
<dbReference type="SFLD" id="SFLDS00029">
    <property type="entry name" value="Radical_SAM"/>
    <property type="match status" value="1"/>
</dbReference>
<evidence type="ECO:0000256" key="10">
    <source>
        <dbReference type="ARBA" id="ARBA00023004"/>
    </source>
</evidence>
<keyword evidence="10 15" id="KW-0408">Iron</keyword>
<evidence type="ECO:0000256" key="8">
    <source>
        <dbReference type="ARBA" id="ARBA00022723"/>
    </source>
</evidence>
<dbReference type="SFLD" id="SFLDG01086">
    <property type="entry name" value="elongater_protein-like"/>
    <property type="match status" value="1"/>
</dbReference>
<keyword evidence="8 15" id="KW-0479">Metal-binding</keyword>
<gene>
    <name evidence="18" type="ORF">A3A02_00900</name>
</gene>
<keyword evidence="6" id="KW-0949">S-adenosyl-L-methionine</keyword>
<reference evidence="18 19" key="1">
    <citation type="journal article" date="2016" name="Nat. Commun.">
        <title>Thousands of microbial genomes shed light on interconnected biogeochemical processes in an aquifer system.</title>
        <authorList>
            <person name="Anantharaman K."/>
            <person name="Brown C.T."/>
            <person name="Hug L.A."/>
            <person name="Sharon I."/>
            <person name="Castelle C.J."/>
            <person name="Probst A.J."/>
            <person name="Thomas B.C."/>
            <person name="Singh A."/>
            <person name="Wilkins M.J."/>
            <person name="Karaoz U."/>
            <person name="Brodie E.L."/>
            <person name="Williams K.H."/>
            <person name="Hubbard S.S."/>
            <person name="Banfield J.F."/>
        </authorList>
    </citation>
    <scope>NUCLEOTIDE SEQUENCE [LARGE SCALE GENOMIC DNA]</scope>
</reference>
<keyword evidence="11 15" id="KW-0411">Iron-sulfur</keyword>
<dbReference type="GO" id="GO:0106261">
    <property type="term" value="F:tRNA uridine(34) acetyltransferase activity"/>
    <property type="evidence" value="ECO:0007669"/>
    <property type="project" value="UniProtKB-EC"/>
</dbReference>
<evidence type="ECO:0000259" key="17">
    <source>
        <dbReference type="PROSITE" id="PS51918"/>
    </source>
</evidence>
<comment type="similarity">
    <text evidence="2">Belongs to the ELP3 family.</text>
</comment>
<keyword evidence="4" id="KW-0820">tRNA-binding</keyword>
<dbReference type="NCBIfam" id="TIGR01211">
    <property type="entry name" value="ELP3"/>
    <property type="match status" value="1"/>
</dbReference>
<dbReference type="GO" id="GO:0000049">
    <property type="term" value="F:tRNA binding"/>
    <property type="evidence" value="ECO:0007669"/>
    <property type="project" value="UniProtKB-KW"/>
</dbReference>
<evidence type="ECO:0000256" key="12">
    <source>
        <dbReference type="ARBA" id="ARBA00023315"/>
    </source>
</evidence>
<dbReference type="GO" id="GO:0033588">
    <property type="term" value="C:elongator holoenzyme complex"/>
    <property type="evidence" value="ECO:0007669"/>
    <property type="project" value="TreeGrafter"/>
</dbReference>
<dbReference type="Pfam" id="PF16199">
    <property type="entry name" value="Radical_SAM_C"/>
    <property type="match status" value="1"/>
</dbReference>
<keyword evidence="7" id="KW-0819">tRNA processing</keyword>
<dbReference type="CDD" id="cd01335">
    <property type="entry name" value="Radical_SAM"/>
    <property type="match status" value="1"/>
</dbReference>
<dbReference type="InterPro" id="IPR032432">
    <property type="entry name" value="Radical_SAM_C"/>
</dbReference>
<dbReference type="Pfam" id="PF13673">
    <property type="entry name" value="Acetyltransf_10"/>
    <property type="match status" value="1"/>
</dbReference>
<evidence type="ECO:0000313" key="19">
    <source>
        <dbReference type="Proteomes" id="UP000177376"/>
    </source>
</evidence>
<proteinExistence type="inferred from homology"/>
<evidence type="ECO:0000256" key="15">
    <source>
        <dbReference type="PIRSR" id="PIRSR005669-1"/>
    </source>
</evidence>
<dbReference type="GO" id="GO:0046872">
    <property type="term" value="F:metal ion binding"/>
    <property type="evidence" value="ECO:0007669"/>
    <property type="project" value="UniProtKB-KW"/>
</dbReference>
<dbReference type="PROSITE" id="PS51186">
    <property type="entry name" value="GNAT"/>
    <property type="match status" value="1"/>
</dbReference>
<dbReference type="InterPro" id="IPR058240">
    <property type="entry name" value="rSAM_sf"/>
</dbReference>
<feature type="binding site" evidence="15">
    <location>
        <position position="95"/>
    </location>
    <ligand>
        <name>[4Fe-4S] cluster</name>
        <dbReference type="ChEBI" id="CHEBI:49883"/>
        <note>4Fe-4S-S-AdoMet</note>
    </ligand>
</feature>
<dbReference type="SFLD" id="SFLDG01082">
    <property type="entry name" value="B12-binding_domain_containing"/>
    <property type="match status" value="1"/>
</dbReference>
<dbReference type="SUPFAM" id="SSF55729">
    <property type="entry name" value="Acyl-CoA N-acyltransferases (Nat)"/>
    <property type="match status" value="1"/>
</dbReference>
<evidence type="ECO:0000256" key="11">
    <source>
        <dbReference type="ARBA" id="ARBA00023014"/>
    </source>
</evidence>
<dbReference type="GO" id="GO:0005737">
    <property type="term" value="C:cytoplasm"/>
    <property type="evidence" value="ECO:0007669"/>
    <property type="project" value="TreeGrafter"/>
</dbReference>
<keyword evidence="9" id="KW-0694">RNA-binding</keyword>
<dbReference type="PROSITE" id="PS51918">
    <property type="entry name" value="RADICAL_SAM"/>
    <property type="match status" value="1"/>
</dbReference>
<evidence type="ECO:0000313" key="18">
    <source>
        <dbReference type="EMBL" id="OGY52150.1"/>
    </source>
</evidence>
<dbReference type="SFLD" id="SFLDF00344">
    <property type="entry name" value="ELP3-like"/>
    <property type="match status" value="1"/>
</dbReference>
<dbReference type="Proteomes" id="UP000177376">
    <property type="component" value="Unassembled WGS sequence"/>
</dbReference>
<evidence type="ECO:0000256" key="13">
    <source>
        <dbReference type="ARBA" id="ARBA00044771"/>
    </source>
</evidence>
<dbReference type="InterPro" id="IPR034687">
    <property type="entry name" value="ELP3-like"/>
</dbReference>
<evidence type="ECO:0000256" key="4">
    <source>
        <dbReference type="ARBA" id="ARBA00022555"/>
    </source>
</evidence>
<evidence type="ECO:0000256" key="7">
    <source>
        <dbReference type="ARBA" id="ARBA00022694"/>
    </source>
</evidence>
<dbReference type="InterPro" id="IPR006638">
    <property type="entry name" value="Elp3/MiaA/NifB-like_rSAM"/>
</dbReference>
<evidence type="ECO:0000256" key="9">
    <source>
        <dbReference type="ARBA" id="ARBA00022884"/>
    </source>
</evidence>
<evidence type="ECO:0000256" key="14">
    <source>
        <dbReference type="ARBA" id="ARBA00047372"/>
    </source>
</evidence>
<dbReference type="SMART" id="SM00729">
    <property type="entry name" value="Elp3"/>
    <property type="match status" value="1"/>
</dbReference>
<keyword evidence="3" id="KW-0004">4Fe-4S</keyword>
<dbReference type="AlphaFoldDB" id="A0A1G1YKF1"/>
<name>A0A1G1YKF1_9BACT</name>
<comment type="cofactor">
    <cofactor evidence="15">
        <name>[4Fe-4S] cluster</name>
        <dbReference type="ChEBI" id="CHEBI:49883"/>
    </cofactor>
    <text evidence="15">Binds 1 [4Fe-4S] cluster. The cluster is coordinated with 3 cysteines and an exchangeable S-adenosyl-L-methionine.</text>
</comment>
<dbReference type="GO" id="GO:0002926">
    <property type="term" value="P:tRNA wobble base 5-methoxycarbonylmethyl-2-thiouridinylation"/>
    <property type="evidence" value="ECO:0007669"/>
    <property type="project" value="TreeGrafter"/>
</dbReference>
<evidence type="ECO:0000256" key="6">
    <source>
        <dbReference type="ARBA" id="ARBA00022691"/>
    </source>
</evidence>
<sequence>MTKIQLQKIIKALVLAQPSSYKELAAVVRAEASQFSQPLPEKSQLLLAYHSLLKNKKIKSSSVLEKLLTKRAVRTLSGVAVITVLTKPYPCPGECLFCPTEVKMPKSYLANEPAVMRAILNDFDPYRQIKMRLRALKANGHKTDKVELIVIGGTWSVLDHQYQNWYIKRCFEALNGRPSKTLSTAQKINENAKHRCIGLTLETRPDYISEKELIRMRELGCTRVELGVQHIDNKILAFNKRGHKVERSIKALRLLKEAGFKVNLHLMLDLPTATPAKDLAMFKKIYTHSDFCPDMVKIYPCVVNEKAELYNLWKKGKYKPYSAKQLRRLLVDIKKITPEYVRITRLVRDIPKESISAGNKITNLRQLLADQAKDEGWVCRCIRCREVTRQEQVKGVSNLKLNIRTYPASGGTEYFLSYESADEKALYAFLRLRINDKINNNFIAELKGAALIRELHTYGELTEIGAKGDVQHLGLGKKLLKEAENIVSRKKIKKIAVIAGVGARKYYEKFGYKLEGTYMVKELS</sequence>
<dbReference type="InterPro" id="IPR007197">
    <property type="entry name" value="rSAM"/>
</dbReference>
<feature type="binding site" evidence="15">
    <location>
        <position position="91"/>
    </location>
    <ligand>
        <name>[4Fe-4S] cluster</name>
        <dbReference type="ChEBI" id="CHEBI:49883"/>
        <note>4Fe-4S-S-AdoMet</note>
    </ligand>
</feature>
<dbReference type="Gene3D" id="3.20.20.70">
    <property type="entry name" value="Aldolase class I"/>
    <property type="match status" value="1"/>
</dbReference>
<dbReference type="EC" id="2.3.1.311" evidence="13"/>
<dbReference type="InterPro" id="IPR039661">
    <property type="entry name" value="ELP3"/>
</dbReference>
<keyword evidence="5" id="KW-0808">Transferase</keyword>
<evidence type="ECO:0000256" key="5">
    <source>
        <dbReference type="ARBA" id="ARBA00022679"/>
    </source>
</evidence>
<dbReference type="PANTHER" id="PTHR11135">
    <property type="entry name" value="HISTONE ACETYLTRANSFERASE-RELATED"/>
    <property type="match status" value="1"/>
</dbReference>
<keyword evidence="12" id="KW-0012">Acyltransferase</keyword>
<evidence type="ECO:0000256" key="2">
    <source>
        <dbReference type="ARBA" id="ARBA00005494"/>
    </source>
</evidence>
<dbReference type="GO" id="GO:0051539">
    <property type="term" value="F:4 iron, 4 sulfur cluster binding"/>
    <property type="evidence" value="ECO:0007669"/>
    <property type="project" value="UniProtKB-KW"/>
</dbReference>
<dbReference type="Gene3D" id="3.40.630.30">
    <property type="match status" value="1"/>
</dbReference>
<evidence type="ECO:0000256" key="1">
    <source>
        <dbReference type="ARBA" id="ARBA00005217"/>
    </source>
</evidence>
<dbReference type="InterPro" id="IPR016181">
    <property type="entry name" value="Acyl_CoA_acyltransferase"/>
</dbReference>
<feature type="domain" description="Radical SAM core" evidence="17">
    <location>
        <begin position="76"/>
        <end position="339"/>
    </location>
</feature>
<dbReference type="EMBL" id="MHIM01000024">
    <property type="protein sequence ID" value="OGY52150.1"/>
    <property type="molecule type" value="Genomic_DNA"/>
</dbReference>
<feature type="domain" description="N-acetyltransferase" evidence="16">
    <location>
        <begin position="401"/>
        <end position="524"/>
    </location>
</feature>